<name>A0A1D1YRT5_9ARAE</name>
<dbReference type="PANTHER" id="PTHR12176">
    <property type="entry name" value="SAM-DEPENDENT METHYLTRANSFERASE SUPERFAMILY PROTEIN"/>
    <property type="match status" value="1"/>
</dbReference>
<dbReference type="GO" id="GO:0008168">
    <property type="term" value="F:methyltransferase activity"/>
    <property type="evidence" value="ECO:0007669"/>
    <property type="project" value="UniProtKB-KW"/>
</dbReference>
<dbReference type="EMBL" id="GDJX01010596">
    <property type="protein sequence ID" value="JAT57340.1"/>
    <property type="molecule type" value="Transcribed_RNA"/>
</dbReference>
<gene>
    <name evidence="5" type="primary">mettl13_3</name>
    <name evidence="5" type="ORF">g.70775</name>
</gene>
<evidence type="ECO:0000313" key="5">
    <source>
        <dbReference type="EMBL" id="JAT57340.1"/>
    </source>
</evidence>
<keyword evidence="3 5" id="KW-0808">Transferase</keyword>
<dbReference type="PANTHER" id="PTHR12176:SF59">
    <property type="entry name" value="METHYLTRANSFERASE DOMAIN-CONTAINING PROTEIN-RELATED"/>
    <property type="match status" value="1"/>
</dbReference>
<dbReference type="InterPro" id="IPR029063">
    <property type="entry name" value="SAM-dependent_MTases_sf"/>
</dbReference>
<dbReference type="Gene3D" id="3.40.50.150">
    <property type="entry name" value="Vaccinia Virus protein VP39"/>
    <property type="match status" value="1"/>
</dbReference>
<evidence type="ECO:0000256" key="4">
    <source>
        <dbReference type="SAM" id="MobiDB-lite"/>
    </source>
</evidence>
<feature type="region of interest" description="Disordered" evidence="4">
    <location>
        <begin position="1"/>
        <end position="45"/>
    </location>
</feature>
<evidence type="ECO:0000256" key="2">
    <source>
        <dbReference type="ARBA" id="ARBA00022603"/>
    </source>
</evidence>
<proteinExistence type="inferred from homology"/>
<feature type="non-terminal residue" evidence="5">
    <location>
        <position position="1"/>
    </location>
</feature>
<protein>
    <submittedName>
        <fullName evidence="5">Methyltransferase-like protein 13</fullName>
    </submittedName>
</protein>
<organism evidence="5">
    <name type="scientific">Anthurium amnicola</name>
    <dbReference type="NCBI Taxonomy" id="1678845"/>
    <lineage>
        <taxon>Eukaryota</taxon>
        <taxon>Viridiplantae</taxon>
        <taxon>Streptophyta</taxon>
        <taxon>Embryophyta</taxon>
        <taxon>Tracheophyta</taxon>
        <taxon>Spermatophyta</taxon>
        <taxon>Magnoliopsida</taxon>
        <taxon>Liliopsida</taxon>
        <taxon>Araceae</taxon>
        <taxon>Pothoideae</taxon>
        <taxon>Potheae</taxon>
        <taxon>Anthurium</taxon>
    </lineage>
</organism>
<accession>A0A1D1YRT5</accession>
<comment type="similarity">
    <text evidence="1">Belongs to the methyltransferase superfamily.</text>
</comment>
<evidence type="ECO:0000256" key="3">
    <source>
        <dbReference type="ARBA" id="ARBA00022679"/>
    </source>
</evidence>
<dbReference type="InterPro" id="IPR051419">
    <property type="entry name" value="Lys/N-term_MeTrsfase_sf"/>
</dbReference>
<dbReference type="GO" id="GO:0032259">
    <property type="term" value="P:methylation"/>
    <property type="evidence" value="ECO:0007669"/>
    <property type="project" value="UniProtKB-KW"/>
</dbReference>
<dbReference type="AlphaFoldDB" id="A0A1D1YRT5"/>
<keyword evidence="2 5" id="KW-0489">Methyltransferase</keyword>
<dbReference type="CDD" id="cd02440">
    <property type="entry name" value="AdoMet_MTases"/>
    <property type="match status" value="1"/>
</dbReference>
<dbReference type="PROSITE" id="PS00161">
    <property type="entry name" value="ISOCITRATE_LYASE"/>
    <property type="match status" value="1"/>
</dbReference>
<evidence type="ECO:0000256" key="1">
    <source>
        <dbReference type="ARBA" id="ARBA00008361"/>
    </source>
</evidence>
<reference evidence="5" key="1">
    <citation type="submission" date="2015-07" db="EMBL/GenBank/DDBJ databases">
        <title>Transcriptome Assembly of Anthurium amnicola.</title>
        <authorList>
            <person name="Suzuki J."/>
        </authorList>
    </citation>
    <scope>NUCLEOTIDE SEQUENCE</scope>
</reference>
<dbReference type="SUPFAM" id="SSF53335">
    <property type="entry name" value="S-adenosyl-L-methionine-dependent methyltransferases"/>
    <property type="match status" value="1"/>
</dbReference>
<dbReference type="InterPro" id="IPR018523">
    <property type="entry name" value="Isocitrate_lyase_ph_CS"/>
</dbReference>
<sequence>SCQDSPLTTPPPPPSRLPHIQDHRGITAKRCGHQPPKPIAMGGEGAEGDGGLPAFERLHPSRFVVFSFPNPLDPSESGARSLRVAVLDSPAPSPAPSTAAMLVPPGRESDWVFSTPAGHLQLLLSSSASRLVLLGCPPSGDSPLPVYARPRPSSTFQHQRALLPLLLALCPRSAFRGGALPEVPFLSYEDGVVWSRVVAVAAGPVAGEMVVEDVEVEMVEADGADTSNPLLPPTASRERRRRVRFKRMPNLVQTQMRLVPEIAAATGSSCFRVETGVLVQPYLAPMVAGLFLASSLIEEKTHMGLRPRVLCLGVGGGALLTFLESHLGFDVLGVEADEVVLSAARQYFGLMEGEFLKVSVEDGIKLFKGFCGEDCAGKCCSGNACGRHGRLRWWQEYLDSAIDVIMVDLDSEDARSGVMAPPAEFVEKDVLSNVKSVLHEQGILVMNVIPVSGCVYGELVGYLHEVFSELYEIGVGNGENCVLFATVSPVAFPLFGNPRESSFIQKLRQIVGSKYVDAIKKI</sequence>